<dbReference type="CDD" id="cd03811">
    <property type="entry name" value="GT4_GT28_WabH-like"/>
    <property type="match status" value="1"/>
</dbReference>
<dbReference type="Proteomes" id="UP001468798">
    <property type="component" value="Unassembled WGS sequence"/>
</dbReference>
<dbReference type="RefSeq" id="WP_342690374.1">
    <property type="nucleotide sequence ID" value="NZ_JBCGDP010000002.1"/>
</dbReference>
<dbReference type="PANTHER" id="PTHR12526">
    <property type="entry name" value="GLYCOSYLTRANSFERASE"/>
    <property type="match status" value="1"/>
</dbReference>
<comment type="caution">
    <text evidence="3">The sequence shown here is derived from an EMBL/GenBank/DDBJ whole genome shotgun (WGS) entry which is preliminary data.</text>
</comment>
<proteinExistence type="predicted"/>
<dbReference type="Pfam" id="PF13439">
    <property type="entry name" value="Glyco_transf_4"/>
    <property type="match status" value="1"/>
</dbReference>
<sequence length="358" mass="40410">MRILQLIDSLEAGGAERMAVNYANALVDTLGFSALVATRKEGALLEQIDSKVTYLFLHKKRQLDFGALWRLRSFVLQHSITHIHAHSTSFFIAFLLKMTMPSLKIIRHDHYGNASFLAKRPCKVLQFTTFGFSGVIAVNQQLKDWSEKRLKARNVIYLPNFIPLAPKKYTKITCLNGRAGKRIIVLANLRPQKNHFMLLDVAAQMKLSHPDWTFHLVGKDFNDEYSLAIKNKIRALQLENQVFLYGSRADINCVLNQSDIGILTSASEGLPVALLEYGMQPLPVVVTAVGELPNIINNGLNGWLVPSNEGVLFYKVLITLISDPSMRNRMALALQQTVLEGYFSKGVLRKYIQWLENL</sequence>
<gene>
    <name evidence="3" type="ORF">WFZ86_01955</name>
</gene>
<feature type="domain" description="Glycosyltransferase subfamily 4-like N-terminal" evidence="2">
    <location>
        <begin position="13"/>
        <end position="164"/>
    </location>
</feature>
<organism evidence="3 4">
    <name type="scientific">Flavobacterium polysaccharolyticum</name>
    <dbReference type="NCBI Taxonomy" id="3133148"/>
    <lineage>
        <taxon>Bacteria</taxon>
        <taxon>Pseudomonadati</taxon>
        <taxon>Bacteroidota</taxon>
        <taxon>Flavobacteriia</taxon>
        <taxon>Flavobacteriales</taxon>
        <taxon>Flavobacteriaceae</taxon>
        <taxon>Flavobacterium</taxon>
    </lineage>
</organism>
<keyword evidence="4" id="KW-1185">Reference proteome</keyword>
<dbReference type="GO" id="GO:0016757">
    <property type="term" value="F:glycosyltransferase activity"/>
    <property type="evidence" value="ECO:0007669"/>
    <property type="project" value="UniProtKB-KW"/>
</dbReference>
<evidence type="ECO:0000259" key="2">
    <source>
        <dbReference type="Pfam" id="PF13439"/>
    </source>
</evidence>
<dbReference type="InterPro" id="IPR028098">
    <property type="entry name" value="Glyco_trans_4-like_N"/>
</dbReference>
<dbReference type="Gene3D" id="3.40.50.2000">
    <property type="entry name" value="Glycogen Phosphorylase B"/>
    <property type="match status" value="2"/>
</dbReference>
<evidence type="ECO:0000313" key="3">
    <source>
        <dbReference type="EMBL" id="MEM0575246.1"/>
    </source>
</evidence>
<dbReference type="EC" id="2.4.-.-" evidence="3"/>
<name>A0ABU9NIT7_9FLAO</name>
<reference evidence="3 4" key="1">
    <citation type="submission" date="2024-03" db="EMBL/GenBank/DDBJ databases">
        <title>Two novel species of the genus Flavobacterium exhibiting potentially degradation of complex polysaccharides.</title>
        <authorList>
            <person name="Lian X."/>
        </authorList>
    </citation>
    <scope>NUCLEOTIDE SEQUENCE [LARGE SCALE GENOMIC DNA]</scope>
    <source>
        <strain evidence="3 4">N6</strain>
    </source>
</reference>
<keyword evidence="3" id="KW-0328">Glycosyltransferase</keyword>
<accession>A0ABU9NIT7</accession>
<dbReference type="SUPFAM" id="SSF53756">
    <property type="entry name" value="UDP-Glycosyltransferase/glycogen phosphorylase"/>
    <property type="match status" value="1"/>
</dbReference>
<dbReference type="InterPro" id="IPR001296">
    <property type="entry name" value="Glyco_trans_1"/>
</dbReference>
<keyword evidence="3" id="KW-0808">Transferase</keyword>
<dbReference type="Pfam" id="PF00534">
    <property type="entry name" value="Glycos_transf_1"/>
    <property type="match status" value="1"/>
</dbReference>
<evidence type="ECO:0000313" key="4">
    <source>
        <dbReference type="Proteomes" id="UP001468798"/>
    </source>
</evidence>
<dbReference type="PANTHER" id="PTHR12526:SF630">
    <property type="entry name" value="GLYCOSYLTRANSFERASE"/>
    <property type="match status" value="1"/>
</dbReference>
<feature type="domain" description="Glycosyl transferase family 1" evidence="1">
    <location>
        <begin position="181"/>
        <end position="331"/>
    </location>
</feature>
<dbReference type="EMBL" id="JBCGDP010000002">
    <property type="protein sequence ID" value="MEM0575246.1"/>
    <property type="molecule type" value="Genomic_DNA"/>
</dbReference>
<protein>
    <submittedName>
        <fullName evidence="3">Glycosyltransferase</fullName>
        <ecNumber evidence="3">2.4.-.-</ecNumber>
    </submittedName>
</protein>
<evidence type="ECO:0000259" key="1">
    <source>
        <dbReference type="Pfam" id="PF00534"/>
    </source>
</evidence>